<comment type="caution">
    <text evidence="1">The sequence shown here is derived from an EMBL/GenBank/DDBJ whole genome shotgun (WGS) entry which is preliminary data.</text>
</comment>
<dbReference type="Proteomes" id="UP000242875">
    <property type="component" value="Unassembled WGS sequence"/>
</dbReference>
<gene>
    <name evidence="1" type="ORF">BZG36_02181</name>
</gene>
<accession>A0A261Y0P3</accession>
<evidence type="ECO:0000313" key="2">
    <source>
        <dbReference type="Proteomes" id="UP000242875"/>
    </source>
</evidence>
<protein>
    <submittedName>
        <fullName evidence="1">Uncharacterized protein</fullName>
    </submittedName>
</protein>
<evidence type="ECO:0000313" key="1">
    <source>
        <dbReference type="EMBL" id="OZJ04195.1"/>
    </source>
</evidence>
<dbReference type="AlphaFoldDB" id="A0A261Y0P3"/>
<name>A0A261Y0P3_9FUNG</name>
<dbReference type="OrthoDB" id="2117820at2759"/>
<dbReference type="EMBL" id="MVBO01000050">
    <property type="protein sequence ID" value="OZJ04195.1"/>
    <property type="molecule type" value="Genomic_DNA"/>
</dbReference>
<keyword evidence="2" id="KW-1185">Reference proteome</keyword>
<reference evidence="1 2" key="1">
    <citation type="journal article" date="2017" name="Mycologia">
        <title>Bifiguratus adelaidae, gen. et sp. nov., a new member of Mucoromycotina in endophytic and soil-dwelling habitats.</title>
        <authorList>
            <person name="Torres-Cruz T.J."/>
            <person name="Billingsley Tobias T.L."/>
            <person name="Almatruk M."/>
            <person name="Hesse C."/>
            <person name="Kuske C.R."/>
            <person name="Desiro A."/>
            <person name="Benucci G.M."/>
            <person name="Bonito G."/>
            <person name="Stajich J.E."/>
            <person name="Dunlap C."/>
            <person name="Arnold A.E."/>
            <person name="Porras-Alfaro A."/>
        </authorList>
    </citation>
    <scope>NUCLEOTIDE SEQUENCE [LARGE SCALE GENOMIC DNA]</scope>
    <source>
        <strain evidence="1 2">AZ0501</strain>
    </source>
</reference>
<sequence>MSWAGMSGIDMDYSAWLKSTDPPRIKHYPYPPPPPMWSAISVIPQFFQHEFCKFMAMRMLRLNTSPEYFPDQFLIGASLAIRKVLAAVSSLTYADKKANASTATTQPLKSMLTSSLYDRLKASIKGLPQGAHVDISISNLYDATIRDVWVTMGSKQSTYPSMSNAPGVQTFRWMTVTLGLRKGIVDGNDDDDGFRVTRNRVAKGLLDGVEFKVDVEIDADVEYTVSKSRPKANPSEEEGRDILLYDFGRRTMLVRFESPYFEPAEQMVGGISNEQVDDTVYVPPDLDKRMQWTWKVGDIDYLLEKDRLEKIADRERERDGERSNA</sequence>
<organism evidence="1 2">
    <name type="scientific">Bifiguratus adelaidae</name>
    <dbReference type="NCBI Taxonomy" id="1938954"/>
    <lineage>
        <taxon>Eukaryota</taxon>
        <taxon>Fungi</taxon>
        <taxon>Fungi incertae sedis</taxon>
        <taxon>Mucoromycota</taxon>
        <taxon>Mucoromycotina</taxon>
        <taxon>Endogonomycetes</taxon>
        <taxon>Endogonales</taxon>
        <taxon>Endogonales incertae sedis</taxon>
        <taxon>Bifiguratus</taxon>
    </lineage>
</organism>
<proteinExistence type="predicted"/>